<evidence type="ECO:0000313" key="3">
    <source>
        <dbReference type="Proteomes" id="UP000324748"/>
    </source>
</evidence>
<feature type="compositionally biased region" description="Basic and acidic residues" evidence="1">
    <location>
        <begin position="1"/>
        <end position="11"/>
    </location>
</feature>
<proteinExistence type="predicted"/>
<evidence type="ECO:0008006" key="4">
    <source>
        <dbReference type="Google" id="ProtNLM"/>
    </source>
</evidence>
<name>A0A5B0M563_PUCGR</name>
<dbReference type="AlphaFoldDB" id="A0A5B0M563"/>
<accession>A0A5B0M563</accession>
<reference evidence="2 3" key="1">
    <citation type="submission" date="2019-05" db="EMBL/GenBank/DDBJ databases">
        <title>Emergence of the Ug99 lineage of the wheat stem rust pathogen through somatic hybridization.</title>
        <authorList>
            <person name="Li F."/>
            <person name="Upadhyaya N.M."/>
            <person name="Sperschneider J."/>
            <person name="Matny O."/>
            <person name="Nguyen-Phuc H."/>
            <person name="Mago R."/>
            <person name="Raley C."/>
            <person name="Miller M.E."/>
            <person name="Silverstein K.A.T."/>
            <person name="Henningsen E."/>
            <person name="Hirsch C.D."/>
            <person name="Visser B."/>
            <person name="Pretorius Z.A."/>
            <person name="Steffenson B.J."/>
            <person name="Schwessinger B."/>
            <person name="Dodds P.N."/>
            <person name="Figueroa M."/>
        </authorList>
    </citation>
    <scope>NUCLEOTIDE SEQUENCE [LARGE SCALE GENOMIC DNA]</scope>
    <source>
        <strain evidence="2">21-0</strain>
    </source>
</reference>
<feature type="compositionally biased region" description="Polar residues" evidence="1">
    <location>
        <begin position="12"/>
        <end position="25"/>
    </location>
</feature>
<protein>
    <recommendedName>
        <fullName evidence="4">DUF4219 domain-containing protein</fullName>
    </recommendedName>
</protein>
<organism evidence="2 3">
    <name type="scientific">Puccinia graminis f. sp. tritici</name>
    <dbReference type="NCBI Taxonomy" id="56615"/>
    <lineage>
        <taxon>Eukaryota</taxon>
        <taxon>Fungi</taxon>
        <taxon>Dikarya</taxon>
        <taxon>Basidiomycota</taxon>
        <taxon>Pucciniomycotina</taxon>
        <taxon>Pucciniomycetes</taxon>
        <taxon>Pucciniales</taxon>
        <taxon>Pucciniaceae</taxon>
        <taxon>Puccinia</taxon>
    </lineage>
</organism>
<dbReference type="OrthoDB" id="2504565at2759"/>
<comment type="caution">
    <text evidence="2">The sequence shown here is derived from an EMBL/GenBank/DDBJ whole genome shotgun (WGS) entry which is preliminary data.</text>
</comment>
<dbReference type="Proteomes" id="UP000324748">
    <property type="component" value="Unassembled WGS sequence"/>
</dbReference>
<dbReference type="EMBL" id="VSWC01000170">
    <property type="protein sequence ID" value="KAA1071942.1"/>
    <property type="molecule type" value="Genomic_DNA"/>
</dbReference>
<dbReference type="Pfam" id="PF14223">
    <property type="entry name" value="Retrotran_gag_2"/>
    <property type="match status" value="1"/>
</dbReference>
<keyword evidence="3" id="KW-1185">Reference proteome</keyword>
<sequence>MSTPEISKDDLISQNTSSQNKESTMEKISSTILKTALEAIPKLTADNYTLWKNLVDNMLDIQGLQESLTSDTGTLTDSQDVQLRTIITSKINSSIHPNVITHENEKKAREIWKSITSYFASTQHANRARVFNELLDLSFNNSDIQSFITSVRSINSRLFEISIDIPQDLVAYIILKKLPSSLTNISQQITHSDKPLTCALVLDHLKLYSNDQSATANRGSGTRNDPIALYSDASKKCKKTAHNVLSNHPEAKCWMLYPHLRPVNENRPNRNESMKKD</sequence>
<evidence type="ECO:0000256" key="1">
    <source>
        <dbReference type="SAM" id="MobiDB-lite"/>
    </source>
</evidence>
<gene>
    <name evidence="2" type="ORF">PGT21_050320</name>
</gene>
<evidence type="ECO:0000313" key="2">
    <source>
        <dbReference type="EMBL" id="KAA1071942.1"/>
    </source>
</evidence>
<feature type="region of interest" description="Disordered" evidence="1">
    <location>
        <begin position="1"/>
        <end position="25"/>
    </location>
</feature>